<name>A0A2B0LWL0_BACCE</name>
<dbReference type="EMBL" id="NUWN01000083">
    <property type="protein sequence ID" value="PFK32886.1"/>
    <property type="molecule type" value="Genomic_DNA"/>
</dbReference>
<organism evidence="1 2">
    <name type="scientific">Bacillus cereus</name>
    <dbReference type="NCBI Taxonomy" id="1396"/>
    <lineage>
        <taxon>Bacteria</taxon>
        <taxon>Bacillati</taxon>
        <taxon>Bacillota</taxon>
        <taxon>Bacilli</taxon>
        <taxon>Bacillales</taxon>
        <taxon>Bacillaceae</taxon>
        <taxon>Bacillus</taxon>
        <taxon>Bacillus cereus group</taxon>
    </lineage>
</organism>
<dbReference type="AlphaFoldDB" id="A0A2B0LWL0"/>
<dbReference type="RefSeq" id="WP_098492099.1">
    <property type="nucleotide sequence ID" value="NZ_NUWN01000083.1"/>
</dbReference>
<evidence type="ECO:0000313" key="2">
    <source>
        <dbReference type="Proteomes" id="UP000242656"/>
    </source>
</evidence>
<evidence type="ECO:0008006" key="3">
    <source>
        <dbReference type="Google" id="ProtNLM"/>
    </source>
</evidence>
<evidence type="ECO:0000313" key="1">
    <source>
        <dbReference type="EMBL" id="PFK32886.1"/>
    </source>
</evidence>
<sequence>MKVYCSPYTENIESFIKKSFNLNKKTLHIVPTLILYKRRSGFYIKDVLKPYLPSNLKTLSKDELQAEINEYVALNEMDQFLKTVIYTLDREVLSKNESSIILERLLIENDKTNNLAWTSAINDLLSLFFQMSESGLSLDEIKLLESSKQWELITTIYNSYIEELKRLNKIDIGLASSIALDEIDLSEYDELIMDGGFLPILPKHHRLIKRFVDSGKPIKFFIPFDMKSPENPALHALKTVYESYQPVHEWNCIQENTRSSSFFINALPKTIFQNEGTARLDRTFHLLKFATIEEEIHYIIRNISVLVKSGQADPRKVAIVTPNPMEMRPLVREISELYGLDADVPERPLLHLPKGRGIKTLIDIFVDNRRFDHNHYLDLKMVEDLLQSTLLKTPIDLYTVVKKFKAFFNYSNTFEQWYNKIEELLVAKQQIDIEQNKFHPLLTVRVDDLLLLKEAIKDFESLSEQIFSSTNKTISQHTKHIIEILTSHPKLNSIEEEILEKITDVGEAMETQTNIQISPLEYGKRISSFFIEPEDKNADDVNKVSKKPREVLVTGPNNIEFQSYEYVFLCRFTQDMYPEPHRYIWPMDIEIERNLLNKATKQYFDSNRSLNLFYLNRGLYHFYLVLHSSSRQLTLSYSDVKDGIELSHAHYLHDIAKVFGIEEGNRLEDRSLPSLEDLLMKHKVLKQPDEFSLLVHDEPPSELVYSNFQTRSLSIEDLAVFKFCPKRFYYEKSYPNERIYTDNFHLTSYAAAILYEAAVKEMITKFPEVTEQIDTKKTYNTMFKHIPTYIHLAEEKIYPLFPLSRREWHDIEARTQFYLKTLIRNIFNNSYLNELRLAGQNNIRIRFSINEIPVKKTYRGFTIHVIQNLEIYYNNAPCHRYSISNFKDFLSFSSSKITESERVEEIKKWYFDTKRQFYKKEQPLNRDISDLIDTILLGKFTKIPGGHCTNCNFYKWCQQREVNNSADINN</sequence>
<dbReference type="Proteomes" id="UP000242656">
    <property type="component" value="Unassembled WGS sequence"/>
</dbReference>
<accession>A0A2B0LWL0</accession>
<reference evidence="1 2" key="1">
    <citation type="submission" date="2017-09" db="EMBL/GenBank/DDBJ databases">
        <title>Large-scale bioinformatics analysis of Bacillus genomes uncovers conserved roles of natural products in bacterial physiology.</title>
        <authorList>
            <consortium name="Agbiome Team Llc"/>
            <person name="Bleich R.M."/>
            <person name="Grubbs K.J."/>
            <person name="Santa Maria K.C."/>
            <person name="Allen S.E."/>
            <person name="Farag S."/>
            <person name="Shank E.A."/>
            <person name="Bowers A."/>
        </authorList>
    </citation>
    <scope>NUCLEOTIDE SEQUENCE [LARGE SCALE GENOMIC DNA]</scope>
    <source>
        <strain evidence="1 2">AFS083043</strain>
    </source>
</reference>
<protein>
    <recommendedName>
        <fullName evidence="3">PD-(D/E)XK endonuclease-like domain-containing protein</fullName>
    </recommendedName>
</protein>
<comment type="caution">
    <text evidence="1">The sequence shown here is derived from an EMBL/GenBank/DDBJ whole genome shotgun (WGS) entry which is preliminary data.</text>
</comment>
<proteinExistence type="predicted"/>
<gene>
    <name evidence="1" type="ORF">COI93_19050</name>
</gene>